<keyword evidence="6" id="KW-1133">Transmembrane helix</keyword>
<proteinExistence type="predicted"/>
<dbReference type="PANTHER" id="PTHR18896">
    <property type="entry name" value="PHOSPHOLIPASE D"/>
    <property type="match status" value="1"/>
</dbReference>
<evidence type="ECO:0000313" key="8">
    <source>
        <dbReference type="EMBL" id="MBK1632294.1"/>
    </source>
</evidence>
<dbReference type="Pfam" id="PF00614">
    <property type="entry name" value="PLDc"/>
    <property type="match status" value="1"/>
</dbReference>
<dbReference type="Pfam" id="PF09335">
    <property type="entry name" value="VTT_dom"/>
    <property type="match status" value="1"/>
</dbReference>
<feature type="transmembrane region" description="Helical" evidence="6">
    <location>
        <begin position="725"/>
        <end position="744"/>
    </location>
</feature>
<organism evidence="8 9">
    <name type="scientific">Thiohalocapsa halophila</name>
    <dbReference type="NCBI Taxonomy" id="69359"/>
    <lineage>
        <taxon>Bacteria</taxon>
        <taxon>Pseudomonadati</taxon>
        <taxon>Pseudomonadota</taxon>
        <taxon>Gammaproteobacteria</taxon>
        <taxon>Chromatiales</taxon>
        <taxon>Chromatiaceae</taxon>
        <taxon>Thiohalocapsa</taxon>
    </lineage>
</organism>
<dbReference type="InterPro" id="IPR025202">
    <property type="entry name" value="PLD-like_dom"/>
</dbReference>
<dbReference type="SUPFAM" id="SSF56024">
    <property type="entry name" value="Phospholipase D/nuclease"/>
    <property type="match status" value="2"/>
</dbReference>
<evidence type="ECO:0000259" key="7">
    <source>
        <dbReference type="PROSITE" id="PS50035"/>
    </source>
</evidence>
<feature type="region of interest" description="Disordered" evidence="5">
    <location>
        <begin position="790"/>
        <end position="818"/>
    </location>
</feature>
<reference evidence="8 9" key="1">
    <citation type="journal article" date="2020" name="Microorganisms">
        <title>Osmotic Adaptation and Compatible Solute Biosynthesis of Phototrophic Bacteria as Revealed from Genome Analyses.</title>
        <authorList>
            <person name="Imhoff J.F."/>
            <person name="Rahn T."/>
            <person name="Kunzel S."/>
            <person name="Keller A."/>
            <person name="Neulinger S.C."/>
        </authorList>
    </citation>
    <scope>NUCLEOTIDE SEQUENCE [LARGE SCALE GENOMIC DNA]</scope>
    <source>
        <strain evidence="8 9">DSM 6210</strain>
    </source>
</reference>
<feature type="transmembrane region" description="Helical" evidence="6">
    <location>
        <begin position="693"/>
        <end position="719"/>
    </location>
</feature>
<feature type="transmembrane region" description="Helical" evidence="6">
    <location>
        <begin position="571"/>
        <end position="592"/>
    </location>
</feature>
<evidence type="ECO:0000256" key="2">
    <source>
        <dbReference type="ARBA" id="ARBA00022737"/>
    </source>
</evidence>
<dbReference type="InterPro" id="IPR032816">
    <property type="entry name" value="VTT_dom"/>
</dbReference>
<keyword evidence="6" id="KW-0812">Transmembrane</keyword>
<dbReference type="PANTHER" id="PTHR18896:SF76">
    <property type="entry name" value="PHOSPHOLIPASE"/>
    <property type="match status" value="1"/>
</dbReference>
<evidence type="ECO:0000256" key="1">
    <source>
        <dbReference type="ARBA" id="ARBA00000798"/>
    </source>
</evidence>
<dbReference type="SMART" id="SM00155">
    <property type="entry name" value="PLDc"/>
    <property type="match status" value="2"/>
</dbReference>
<dbReference type="EMBL" id="NRRV01000044">
    <property type="protein sequence ID" value="MBK1632294.1"/>
    <property type="molecule type" value="Genomic_DNA"/>
</dbReference>
<keyword evidence="2" id="KW-0677">Repeat</keyword>
<evidence type="ECO:0000256" key="4">
    <source>
        <dbReference type="ARBA" id="ARBA00023098"/>
    </source>
</evidence>
<keyword evidence="9" id="KW-1185">Reference proteome</keyword>
<name>A0ABS1CKC3_9GAMM</name>
<keyword evidence="3" id="KW-0378">Hydrolase</keyword>
<dbReference type="CDD" id="cd09140">
    <property type="entry name" value="PLDc_vPLD1_2_like_bac_1"/>
    <property type="match status" value="1"/>
</dbReference>
<feature type="transmembrane region" description="Helical" evidence="6">
    <location>
        <begin position="756"/>
        <end position="776"/>
    </location>
</feature>
<dbReference type="PROSITE" id="PS50035">
    <property type="entry name" value="PLD"/>
    <property type="match status" value="2"/>
</dbReference>
<feature type="transmembrane region" description="Helical" evidence="6">
    <location>
        <begin position="630"/>
        <end position="653"/>
    </location>
</feature>
<evidence type="ECO:0000256" key="6">
    <source>
        <dbReference type="SAM" id="Phobius"/>
    </source>
</evidence>
<feature type="region of interest" description="Disordered" evidence="5">
    <location>
        <begin position="230"/>
        <end position="283"/>
    </location>
</feature>
<gene>
    <name evidence="8" type="ORF">CKO31_16430</name>
</gene>
<feature type="compositionally biased region" description="Low complexity" evidence="5">
    <location>
        <begin position="240"/>
        <end position="249"/>
    </location>
</feature>
<dbReference type="Proteomes" id="UP000748752">
    <property type="component" value="Unassembled WGS sequence"/>
</dbReference>
<evidence type="ECO:0000313" key="9">
    <source>
        <dbReference type="Proteomes" id="UP000748752"/>
    </source>
</evidence>
<evidence type="ECO:0000256" key="3">
    <source>
        <dbReference type="ARBA" id="ARBA00022801"/>
    </source>
</evidence>
<accession>A0ABS1CKC3</accession>
<feature type="region of interest" description="Disordered" evidence="5">
    <location>
        <begin position="178"/>
        <end position="197"/>
    </location>
</feature>
<feature type="domain" description="PLD phosphodiesterase" evidence="7">
    <location>
        <begin position="409"/>
        <end position="436"/>
    </location>
</feature>
<dbReference type="Pfam" id="PF13091">
    <property type="entry name" value="PLDc_2"/>
    <property type="match status" value="1"/>
</dbReference>
<dbReference type="Gene3D" id="3.30.870.10">
    <property type="entry name" value="Endonuclease Chain A"/>
    <property type="match status" value="2"/>
</dbReference>
<dbReference type="InterPro" id="IPR015679">
    <property type="entry name" value="PLipase_D_fam"/>
</dbReference>
<comment type="catalytic activity">
    <reaction evidence="1">
        <text>a 1,2-diacyl-sn-glycero-3-phosphocholine + H2O = a 1,2-diacyl-sn-glycero-3-phosphate + choline + H(+)</text>
        <dbReference type="Rhea" id="RHEA:14445"/>
        <dbReference type="ChEBI" id="CHEBI:15354"/>
        <dbReference type="ChEBI" id="CHEBI:15377"/>
        <dbReference type="ChEBI" id="CHEBI:15378"/>
        <dbReference type="ChEBI" id="CHEBI:57643"/>
        <dbReference type="ChEBI" id="CHEBI:58608"/>
        <dbReference type="EC" id="3.1.4.4"/>
    </reaction>
</comment>
<evidence type="ECO:0000256" key="5">
    <source>
        <dbReference type="SAM" id="MobiDB-lite"/>
    </source>
</evidence>
<feature type="domain" description="PLD phosphodiesterase" evidence="7">
    <location>
        <begin position="150"/>
        <end position="177"/>
    </location>
</feature>
<keyword evidence="4" id="KW-0443">Lipid metabolism</keyword>
<keyword evidence="6" id="KW-0472">Membrane</keyword>
<comment type="caution">
    <text evidence="8">The sequence shown here is derived from an EMBL/GenBank/DDBJ whole genome shotgun (WGS) entry which is preliminary data.</text>
</comment>
<feature type="compositionally biased region" description="Acidic residues" evidence="5">
    <location>
        <begin position="791"/>
        <end position="800"/>
    </location>
</feature>
<protein>
    <recommendedName>
        <fullName evidence="7">PLD phosphodiesterase domain-containing protein</fullName>
    </recommendedName>
</protein>
<dbReference type="CDD" id="cd09143">
    <property type="entry name" value="PLDc_vPLD1_2_like_bac_2"/>
    <property type="match status" value="1"/>
</dbReference>
<dbReference type="InterPro" id="IPR001736">
    <property type="entry name" value="PLipase_D/transphosphatidylase"/>
</dbReference>
<sequence length="818" mass="88167">MGSDGHDADATPTDDAAARVDRAGFDQAGRVVRCHRFAPLLDGVEYFAAVRRSLLAARRQVWVLGWEIHSEIDLLRGEAAEQAKEAGEPPVRLADLLMYLVEERPELHVRLQIWEGASLFAAERQHLPRMKRPWADHPRIELLWDEGAPSLASRHQKVVVVDDRVAFAGGMDLTRRRWDAHEHRPGDRRRRPPGLIPRLAAPYHDLMTVSDGAAARALGDLARERWRQATGQVIDPPAPAGAASATGAGDDADDADPGGMHEGVDCAPGGRDHDHAPDPWPDDVESALRHRELAIAVTEPETDPSGGRAEVKATFIAQVAAARRLIFVESQYFTAGAVADALARRLAEPDGPEVVLILPWGCPQRIQAMAHDPHRDRLLERLRQADPHGRFGVYWVTRDGPEPDHPHDASVYVHAKLLVVDDALLRIGSANLNNRSMHLETECDVFIGAPEEDQDGRAAITALRRRILGHMLDVDAEEVAVAEREAGGRVVPAIEALRGGRWTLVPFEHHAPEDIATTALPLELADPDHPLSIDDVQTVMRTMRSHQRVRTWLSHRWNALVGGLRRSPGRISAAIIVMAALLAYLLTPLGGLGLEQAVARLHELTAGPTGLAGVLVGFVVLATLGVPVTVLLVALGVVQGGLLGIGFGLVGVLGSAAAGRAIGGLFPGRCDWDDDSEGEHLLRRVARHVRRRGTLSVVLIRNLPVAPFGMVNVACGVAGVPWSSFLLGTALGMLPGIVLLVLLGRGIADLLTNPEPVHLLLVGLAVVAILGLTALADGLRATWGARVSEPVDADEDDAEAPEDRSSRAARPRRAGEDG</sequence>